<gene>
    <name evidence="4" type="ORF">HNR65_001770</name>
</gene>
<dbReference type="InterPro" id="IPR050210">
    <property type="entry name" value="tRNA_Adenine-N(6)_MTase"/>
</dbReference>
<proteinExistence type="predicted"/>
<protein>
    <submittedName>
        <fullName evidence="4">tRNA1Val (Adenine37-N6)-methyltransferase</fullName>
        <ecNumber evidence="4">2.1.1.223</ecNumber>
    </submittedName>
</protein>
<dbReference type="InterPro" id="IPR007848">
    <property type="entry name" value="Small_mtfrase_dom"/>
</dbReference>
<evidence type="ECO:0000313" key="4">
    <source>
        <dbReference type="EMBL" id="MBA2881443.1"/>
    </source>
</evidence>
<evidence type="ECO:0000313" key="5">
    <source>
        <dbReference type="Proteomes" id="UP000525298"/>
    </source>
</evidence>
<dbReference type="RefSeq" id="WP_181551103.1">
    <property type="nucleotide sequence ID" value="NZ_JACDUS010000004.1"/>
</dbReference>
<dbReference type="EMBL" id="JACDUS010000004">
    <property type="protein sequence ID" value="MBA2881443.1"/>
    <property type="molecule type" value="Genomic_DNA"/>
</dbReference>
<dbReference type="EC" id="2.1.1.223" evidence="4"/>
<sequence length="244" mass="26319">MNQPADLTSDTFFNGSISVKQPPDGYRFSIDAVILGNLAAVQADDRVLDLGCGCGVIPLILGYRNPGIGEVFGVEIQAELAGIARLNASENHMENQIHILHKDMKAVVPEDTGGTMDAVVCNPPHFARHSGRINPDSQRAMARHEIAVALADVTAAAARMLAPAGLFTVIYPCERLVDLVSAMRAAGIEPKRLRMIHPRPGIEAKRVLAVGIKGKYPGLKIDPPLFIRNDADHYSPELQTMFGP</sequence>
<dbReference type="InterPro" id="IPR029063">
    <property type="entry name" value="SAM-dependent_MTases_sf"/>
</dbReference>
<accession>A0A7W0C945</accession>
<evidence type="ECO:0000259" key="3">
    <source>
        <dbReference type="Pfam" id="PF05175"/>
    </source>
</evidence>
<name>A0A7W0C945_9BACT</name>
<dbReference type="CDD" id="cd02440">
    <property type="entry name" value="AdoMet_MTases"/>
    <property type="match status" value="1"/>
</dbReference>
<dbReference type="Proteomes" id="UP000525298">
    <property type="component" value="Unassembled WGS sequence"/>
</dbReference>
<keyword evidence="4" id="KW-0808">Transferase</keyword>
<dbReference type="GO" id="GO:0032259">
    <property type="term" value="P:methylation"/>
    <property type="evidence" value="ECO:0007669"/>
    <property type="project" value="UniProtKB-KW"/>
</dbReference>
<keyword evidence="5" id="KW-1185">Reference proteome</keyword>
<evidence type="ECO:0000256" key="1">
    <source>
        <dbReference type="ARBA" id="ARBA00022603"/>
    </source>
</evidence>
<organism evidence="4 5">
    <name type="scientific">Desulfosalsimonas propionicica</name>
    <dbReference type="NCBI Taxonomy" id="332175"/>
    <lineage>
        <taxon>Bacteria</taxon>
        <taxon>Pseudomonadati</taxon>
        <taxon>Thermodesulfobacteriota</taxon>
        <taxon>Desulfobacteria</taxon>
        <taxon>Desulfobacterales</taxon>
        <taxon>Desulfosalsimonadaceae</taxon>
        <taxon>Desulfosalsimonas</taxon>
    </lineage>
</organism>
<dbReference type="GO" id="GO:0008168">
    <property type="term" value="F:methyltransferase activity"/>
    <property type="evidence" value="ECO:0007669"/>
    <property type="project" value="UniProtKB-KW"/>
</dbReference>
<comment type="caution">
    <text evidence="4">The sequence shown here is derived from an EMBL/GenBank/DDBJ whole genome shotgun (WGS) entry which is preliminary data.</text>
</comment>
<dbReference type="PANTHER" id="PTHR47739:SF1">
    <property type="entry name" value="TRNA1(VAL) (ADENINE(37)-N6)-METHYLTRANSFERASE"/>
    <property type="match status" value="1"/>
</dbReference>
<reference evidence="4 5" key="1">
    <citation type="submission" date="2020-07" db="EMBL/GenBank/DDBJ databases">
        <title>Genomic Encyclopedia of Type Strains, Phase IV (KMG-IV): sequencing the most valuable type-strain genomes for metagenomic binning, comparative biology and taxonomic classification.</title>
        <authorList>
            <person name="Goeker M."/>
        </authorList>
    </citation>
    <scope>NUCLEOTIDE SEQUENCE [LARGE SCALE GENOMIC DNA]</scope>
    <source>
        <strain evidence="4 5">DSM 17721</strain>
    </source>
</reference>
<dbReference type="SUPFAM" id="SSF53335">
    <property type="entry name" value="S-adenosyl-L-methionine-dependent methyltransferases"/>
    <property type="match status" value="1"/>
</dbReference>
<dbReference type="PANTHER" id="PTHR47739">
    <property type="entry name" value="TRNA1(VAL) (ADENINE(37)-N6)-METHYLTRANSFERASE"/>
    <property type="match status" value="1"/>
</dbReference>
<feature type="domain" description="Methyltransferase small" evidence="3">
    <location>
        <begin position="36"/>
        <end position="128"/>
    </location>
</feature>
<dbReference type="AlphaFoldDB" id="A0A7W0C945"/>
<keyword evidence="2" id="KW-0949">S-adenosyl-L-methionine</keyword>
<keyword evidence="1 4" id="KW-0489">Methyltransferase</keyword>
<evidence type="ECO:0000256" key="2">
    <source>
        <dbReference type="ARBA" id="ARBA00022691"/>
    </source>
</evidence>
<dbReference type="Pfam" id="PF05175">
    <property type="entry name" value="MTS"/>
    <property type="match status" value="1"/>
</dbReference>
<dbReference type="Gene3D" id="3.40.50.150">
    <property type="entry name" value="Vaccinia Virus protein VP39"/>
    <property type="match status" value="1"/>
</dbReference>